<dbReference type="Pfam" id="PF00076">
    <property type="entry name" value="RRM_1"/>
    <property type="match status" value="5"/>
</dbReference>
<feature type="region of interest" description="Disordered" evidence="6">
    <location>
        <begin position="539"/>
        <end position="560"/>
    </location>
</feature>
<dbReference type="PANTHER" id="PTHR48039">
    <property type="entry name" value="RNA-BINDING MOTIF PROTEIN 14B"/>
    <property type="match status" value="1"/>
</dbReference>
<dbReference type="PROSITE" id="PS50102">
    <property type="entry name" value="RRM"/>
    <property type="match status" value="5"/>
</dbReference>
<evidence type="ECO:0000256" key="2">
    <source>
        <dbReference type="ARBA" id="ARBA00022737"/>
    </source>
</evidence>
<feature type="region of interest" description="Disordered" evidence="6">
    <location>
        <begin position="315"/>
        <end position="347"/>
    </location>
</feature>
<keyword evidence="2" id="KW-0677">Repeat</keyword>
<dbReference type="OrthoDB" id="439639at2759"/>
<proteinExistence type="predicted"/>
<keyword evidence="4" id="KW-0539">Nucleus</keyword>
<keyword evidence="9" id="KW-1185">Reference proteome</keyword>
<feature type="compositionally biased region" description="Basic and acidic residues" evidence="6">
    <location>
        <begin position="337"/>
        <end position="347"/>
    </location>
</feature>
<feature type="region of interest" description="Disordered" evidence="6">
    <location>
        <begin position="99"/>
        <end position="138"/>
    </location>
</feature>
<dbReference type="FunCoup" id="A0A2R5G9J9">
    <property type="interactions" value="164"/>
</dbReference>
<evidence type="ECO:0000256" key="3">
    <source>
        <dbReference type="ARBA" id="ARBA00022884"/>
    </source>
</evidence>
<feature type="domain" description="RRM" evidence="7">
    <location>
        <begin position="686"/>
        <end position="763"/>
    </location>
</feature>
<reference evidence="8 9" key="1">
    <citation type="submission" date="2017-12" db="EMBL/GenBank/DDBJ databases">
        <title>Sequencing, de novo assembly and annotation of complete genome of a new Thraustochytrid species, strain FCC1311.</title>
        <authorList>
            <person name="Sedici K."/>
            <person name="Godart F."/>
            <person name="Aiese Cigliano R."/>
            <person name="Sanseverino W."/>
            <person name="Barakat M."/>
            <person name="Ortet P."/>
            <person name="Marechal E."/>
            <person name="Cagnac O."/>
            <person name="Amato A."/>
        </authorList>
    </citation>
    <scope>NUCLEOTIDE SEQUENCE [LARGE SCALE GENOMIC DNA]</scope>
</reference>
<comment type="caution">
    <text evidence="8">The sequence shown here is derived from an EMBL/GenBank/DDBJ whole genome shotgun (WGS) entry which is preliminary data.</text>
</comment>
<feature type="region of interest" description="Disordered" evidence="6">
    <location>
        <begin position="154"/>
        <end position="228"/>
    </location>
</feature>
<feature type="domain" description="RRM" evidence="7">
    <location>
        <begin position="569"/>
        <end position="651"/>
    </location>
</feature>
<dbReference type="InterPro" id="IPR000504">
    <property type="entry name" value="RRM_dom"/>
</dbReference>
<evidence type="ECO:0000256" key="6">
    <source>
        <dbReference type="SAM" id="MobiDB-lite"/>
    </source>
</evidence>
<feature type="domain" description="RRM" evidence="7">
    <location>
        <begin position="236"/>
        <end position="313"/>
    </location>
</feature>
<dbReference type="GO" id="GO:0003729">
    <property type="term" value="F:mRNA binding"/>
    <property type="evidence" value="ECO:0007669"/>
    <property type="project" value="TreeGrafter"/>
</dbReference>
<evidence type="ECO:0000259" key="7">
    <source>
        <dbReference type="PROSITE" id="PS50102"/>
    </source>
</evidence>
<feature type="domain" description="RRM" evidence="7">
    <location>
        <begin position="14"/>
        <end position="92"/>
    </location>
</feature>
<dbReference type="Gene3D" id="3.30.70.330">
    <property type="match status" value="5"/>
</dbReference>
<evidence type="ECO:0000256" key="5">
    <source>
        <dbReference type="PROSITE-ProRule" id="PRU00176"/>
    </source>
</evidence>
<dbReference type="GO" id="GO:0005730">
    <property type="term" value="C:nucleolus"/>
    <property type="evidence" value="ECO:0007669"/>
    <property type="project" value="TreeGrafter"/>
</dbReference>
<evidence type="ECO:0000313" key="8">
    <source>
        <dbReference type="EMBL" id="GBG24354.1"/>
    </source>
</evidence>
<evidence type="ECO:0000256" key="1">
    <source>
        <dbReference type="ARBA" id="ARBA00004123"/>
    </source>
</evidence>
<dbReference type="AlphaFoldDB" id="A0A2R5G9J9"/>
<feature type="compositionally biased region" description="Basic and acidic residues" evidence="6">
    <location>
        <begin position="194"/>
        <end position="223"/>
    </location>
</feature>
<evidence type="ECO:0000313" key="9">
    <source>
        <dbReference type="Proteomes" id="UP000241890"/>
    </source>
</evidence>
<feature type="domain" description="RRM" evidence="7">
    <location>
        <begin position="434"/>
        <end position="506"/>
    </location>
</feature>
<name>A0A2R5G9J9_9STRA</name>
<feature type="compositionally biased region" description="Low complexity" evidence="6">
    <location>
        <begin position="111"/>
        <end position="123"/>
    </location>
</feature>
<dbReference type="InterPro" id="IPR012677">
    <property type="entry name" value="Nucleotide-bd_a/b_plait_sf"/>
</dbReference>
<comment type="subcellular location">
    <subcellularLocation>
        <location evidence="1">Nucleus</location>
    </subcellularLocation>
</comment>
<dbReference type="CDD" id="cd12317">
    <property type="entry name" value="RRM4_RBM19_RRM3_MRD1"/>
    <property type="match status" value="1"/>
</dbReference>
<dbReference type="InterPro" id="IPR035979">
    <property type="entry name" value="RBD_domain_sf"/>
</dbReference>
<dbReference type="CDD" id="cd12565">
    <property type="entry name" value="RRM1_MRD1"/>
    <property type="match status" value="1"/>
</dbReference>
<dbReference type="PANTHER" id="PTHR48039:SF5">
    <property type="entry name" value="RNA-BINDING PROTEIN 28"/>
    <property type="match status" value="1"/>
</dbReference>
<dbReference type="InterPro" id="IPR051945">
    <property type="entry name" value="RRM_MRD1_RNA_proc_ribogen"/>
</dbReference>
<accession>A0A2R5G9J9</accession>
<evidence type="ECO:0000256" key="4">
    <source>
        <dbReference type="ARBA" id="ARBA00023242"/>
    </source>
</evidence>
<gene>
    <name evidence="8" type="ORF">FCC1311_005722</name>
</gene>
<dbReference type="CDD" id="cd12320">
    <property type="entry name" value="RRM6_RBM19_RRM5_MRD1"/>
    <property type="match status" value="1"/>
</dbReference>
<dbReference type="Proteomes" id="UP000241890">
    <property type="component" value="Unassembled WGS sequence"/>
</dbReference>
<dbReference type="InParanoid" id="A0A2R5G9J9"/>
<dbReference type="SUPFAM" id="SSF54928">
    <property type="entry name" value="RNA-binding domain, RBD"/>
    <property type="match status" value="4"/>
</dbReference>
<sequence>MARQEGGAAREPSSRLCVKNVPKYVSESRVKEFFAARGAEVTDAKVLKTAAGVPRQVAFVGFRTVDDASKALKYFNKSYFDTCRLSIDFALPYGDKRLDRKHGKRARDAAESGADAGGAADADTTSNKKKRKNGQPEDKKLAEFLKLMQPRRQQQFWADEDNNNPGAAEEEEDDDDDDDDDETKGSSDNQVSAEKQKSGKDQEDEDKDVKNSKNGKPSDDDGARAAPSVAVAAESGRLFVRNLCFDATEEDLDAAFSRFGKLAETHIPKDDSGRSRGFGYVTFMIPENAVTAIGKMDMQIFQGRLLHVMPALEKEEKDKSGEANGAGDNGKPTSFKAKKEAERKEQASDSRSWNALFVRGDAAVGAVADDLGVSKGDLLLGGDEGDKTSAAVRMALSETRVIAETKAFLADEGVDVDLLEQGVRDPASVKRSKDTFLVKNLPAETDKSQLRQMFARFGDVEKFVLPPSRTMALVQFFEPKNAKRAFSGMAYKRYKRVPIYLEWAPANVLDEEGLARKRAAAADAEAAIKSAAAAEKAAKEAEADAGENAEAEPTGIVPIGDDQKVEDRHTLFVKNLNFDTREASLQQFFEKIVGKGNIIHVSIPRKNGRDELSMGFGFVEFKDDKSCRKALRKARGQRLDDHELEINISKRAVDLSAAAAPRGAGRKQSSKPTLVHADAKSAEEATKIIVRNLAFEANRKELRQLVSAYGQVNSIRIPKKPDGSHRGFAFVDFVTHQEARTAFAALTNTHFYGRHLVLEWAEDNTSMDAMREKAAKAIQG</sequence>
<keyword evidence="3 5" id="KW-0694">RNA-binding</keyword>
<organism evidence="8 9">
    <name type="scientific">Hondaea fermentalgiana</name>
    <dbReference type="NCBI Taxonomy" id="2315210"/>
    <lineage>
        <taxon>Eukaryota</taxon>
        <taxon>Sar</taxon>
        <taxon>Stramenopiles</taxon>
        <taxon>Bigyra</taxon>
        <taxon>Labyrinthulomycetes</taxon>
        <taxon>Thraustochytrida</taxon>
        <taxon>Thraustochytriidae</taxon>
        <taxon>Hondaea</taxon>
    </lineage>
</organism>
<dbReference type="SMART" id="SM00360">
    <property type="entry name" value="RRM"/>
    <property type="match status" value="5"/>
</dbReference>
<feature type="compositionally biased region" description="Acidic residues" evidence="6">
    <location>
        <begin position="158"/>
        <end position="182"/>
    </location>
</feature>
<protein>
    <submittedName>
        <fullName evidence="8">Multiple RNA-binding domain-containing protein 1</fullName>
    </submittedName>
</protein>
<dbReference type="EMBL" id="BEYU01000005">
    <property type="protein sequence ID" value="GBG24354.1"/>
    <property type="molecule type" value="Genomic_DNA"/>
</dbReference>